<dbReference type="InterPro" id="IPR036388">
    <property type="entry name" value="WH-like_DNA-bd_sf"/>
</dbReference>
<protein>
    <recommendedName>
        <fullName evidence="1">RNA polymerase sigma-70 domain-containing protein</fullName>
    </recommendedName>
</protein>
<organism evidence="2 3">
    <name type="scientific">Malaciobacter canalis</name>
    <dbReference type="NCBI Taxonomy" id="1912871"/>
    <lineage>
        <taxon>Bacteria</taxon>
        <taxon>Pseudomonadati</taxon>
        <taxon>Campylobacterota</taxon>
        <taxon>Epsilonproteobacteria</taxon>
        <taxon>Campylobacterales</taxon>
        <taxon>Arcobacteraceae</taxon>
        <taxon>Malaciobacter</taxon>
    </lineage>
</organism>
<gene>
    <name evidence="2" type="ORF">CPG37_04430</name>
</gene>
<dbReference type="EMBL" id="NWVW01000004">
    <property type="protein sequence ID" value="PHO10298.1"/>
    <property type="molecule type" value="Genomic_DNA"/>
</dbReference>
<keyword evidence="3" id="KW-1185">Reference proteome</keyword>
<evidence type="ECO:0000259" key="1">
    <source>
        <dbReference type="PROSITE" id="PS00716"/>
    </source>
</evidence>
<proteinExistence type="predicted"/>
<dbReference type="SUPFAM" id="SSF88659">
    <property type="entry name" value="Sigma3 and sigma4 domains of RNA polymerase sigma factors"/>
    <property type="match status" value="1"/>
</dbReference>
<evidence type="ECO:0000313" key="3">
    <source>
        <dbReference type="Proteomes" id="UP000221384"/>
    </source>
</evidence>
<dbReference type="PRINTS" id="PR00046">
    <property type="entry name" value="SIGMA70FCT"/>
</dbReference>
<dbReference type="PROSITE" id="PS00716">
    <property type="entry name" value="SIGMA70_2"/>
    <property type="match status" value="1"/>
</dbReference>
<evidence type="ECO:0000313" key="2">
    <source>
        <dbReference type="EMBL" id="PHO10298.1"/>
    </source>
</evidence>
<reference evidence="2 3" key="1">
    <citation type="submission" date="2017-09" db="EMBL/GenBank/DDBJ databases">
        <authorList>
            <person name="Perez-Cataluna A."/>
            <person name="Figueras M.J."/>
            <person name="Salas-Masso N."/>
        </authorList>
    </citation>
    <scope>NUCLEOTIDE SEQUENCE [LARGE SCALE GENOMIC DNA]</scope>
    <source>
        <strain evidence="2 3">F138-33</strain>
    </source>
</reference>
<accession>A0ABX4LVD6</accession>
<dbReference type="Gene3D" id="1.10.10.10">
    <property type="entry name" value="Winged helix-like DNA-binding domain superfamily/Winged helix DNA-binding domain"/>
    <property type="match status" value="1"/>
</dbReference>
<dbReference type="Pfam" id="PF04545">
    <property type="entry name" value="Sigma70_r4"/>
    <property type="match status" value="1"/>
</dbReference>
<dbReference type="InterPro" id="IPR013324">
    <property type="entry name" value="RNA_pol_sigma_r3/r4-like"/>
</dbReference>
<comment type="caution">
    <text evidence="2">The sequence shown here is derived from an EMBL/GenBank/DDBJ whole genome shotgun (WGS) entry which is preliminary data.</text>
</comment>
<name>A0ABX4LVD6_9BACT</name>
<dbReference type="InterPro" id="IPR000943">
    <property type="entry name" value="RNA_pol_sigma70"/>
</dbReference>
<dbReference type="Proteomes" id="UP000221384">
    <property type="component" value="Unassembled WGS sequence"/>
</dbReference>
<dbReference type="RefSeq" id="WP_099333980.1">
    <property type="nucleotide sequence ID" value="NZ_CP042812.1"/>
</dbReference>
<sequence>MSANPEYGVNDQTIVFKFILEELVSKIPAWKKKKLYEKHCKRVEKRNTEKTRMIKTKNGSKREYAEKPMKEKDYIRFHVLLKLLETEYAAFVDDCTLNEVGYIIGITRERVRQVEAAGILKIKSPNLLKRLNKKNAIETIMEYKEIAVTRKNNKRRKYNECN</sequence>
<dbReference type="InterPro" id="IPR007630">
    <property type="entry name" value="RNA_pol_sigma70_r4"/>
</dbReference>
<feature type="domain" description="RNA polymerase sigma-70" evidence="1">
    <location>
        <begin position="96"/>
        <end position="122"/>
    </location>
</feature>